<dbReference type="EMBL" id="CM042020">
    <property type="protein sequence ID" value="KAI3820472.1"/>
    <property type="molecule type" value="Genomic_DNA"/>
</dbReference>
<reference evidence="2" key="1">
    <citation type="journal article" date="2022" name="Mol. Ecol. Resour.">
        <title>The genomes of chicory, endive, great burdock and yacon provide insights into Asteraceae palaeo-polyploidization history and plant inulin production.</title>
        <authorList>
            <person name="Fan W."/>
            <person name="Wang S."/>
            <person name="Wang H."/>
            <person name="Wang A."/>
            <person name="Jiang F."/>
            <person name="Liu H."/>
            <person name="Zhao H."/>
            <person name="Xu D."/>
            <person name="Zhang Y."/>
        </authorList>
    </citation>
    <scope>NUCLEOTIDE SEQUENCE [LARGE SCALE GENOMIC DNA]</scope>
    <source>
        <strain evidence="2">cv. Yunnan</strain>
    </source>
</reference>
<evidence type="ECO:0000313" key="2">
    <source>
        <dbReference type="Proteomes" id="UP001056120"/>
    </source>
</evidence>
<dbReference type="Proteomes" id="UP001056120">
    <property type="component" value="Linkage Group LG03"/>
</dbReference>
<comment type="caution">
    <text evidence="1">The sequence shown here is derived from an EMBL/GenBank/DDBJ whole genome shotgun (WGS) entry which is preliminary data.</text>
</comment>
<accession>A0ACB9JK06</accession>
<gene>
    <name evidence="1" type="ORF">L1987_08020</name>
</gene>
<organism evidence="1 2">
    <name type="scientific">Smallanthus sonchifolius</name>
    <dbReference type="NCBI Taxonomy" id="185202"/>
    <lineage>
        <taxon>Eukaryota</taxon>
        <taxon>Viridiplantae</taxon>
        <taxon>Streptophyta</taxon>
        <taxon>Embryophyta</taxon>
        <taxon>Tracheophyta</taxon>
        <taxon>Spermatophyta</taxon>
        <taxon>Magnoliopsida</taxon>
        <taxon>eudicotyledons</taxon>
        <taxon>Gunneridae</taxon>
        <taxon>Pentapetalae</taxon>
        <taxon>asterids</taxon>
        <taxon>campanulids</taxon>
        <taxon>Asterales</taxon>
        <taxon>Asteraceae</taxon>
        <taxon>Asteroideae</taxon>
        <taxon>Heliantheae alliance</taxon>
        <taxon>Millerieae</taxon>
        <taxon>Smallanthus</taxon>
    </lineage>
</organism>
<sequence length="143" mass="15709">MRLAGRHFVGPTGLHSNHASLPFTSYITLSLSILFLDSLFCPLFPTGRPPLSSTITSFTTAAAVTSFSCPCKPPNHFPDLPFLHISISPSFYVYPAATIIHPTISQIYHSYTQKNRTFLDCFVNLHQPPPSSAASNHHKRGAL</sequence>
<keyword evidence="2" id="KW-1185">Reference proteome</keyword>
<name>A0ACB9JK06_9ASTR</name>
<evidence type="ECO:0000313" key="1">
    <source>
        <dbReference type="EMBL" id="KAI3820472.1"/>
    </source>
</evidence>
<reference evidence="1 2" key="2">
    <citation type="journal article" date="2022" name="Mol. Ecol. Resour.">
        <title>The genomes of chicory, endive, great burdock and yacon provide insights into Asteraceae paleo-polyploidization history and plant inulin production.</title>
        <authorList>
            <person name="Fan W."/>
            <person name="Wang S."/>
            <person name="Wang H."/>
            <person name="Wang A."/>
            <person name="Jiang F."/>
            <person name="Liu H."/>
            <person name="Zhao H."/>
            <person name="Xu D."/>
            <person name="Zhang Y."/>
        </authorList>
    </citation>
    <scope>NUCLEOTIDE SEQUENCE [LARGE SCALE GENOMIC DNA]</scope>
    <source>
        <strain evidence="2">cv. Yunnan</strain>
        <tissue evidence="1">Leaves</tissue>
    </source>
</reference>
<proteinExistence type="predicted"/>
<protein>
    <submittedName>
        <fullName evidence="1">Uncharacterized protein</fullName>
    </submittedName>
</protein>